<accession>A0ACB9MCP3</accession>
<dbReference type="EMBL" id="CM042889">
    <property type="protein sequence ID" value="KAI4320626.1"/>
    <property type="molecule type" value="Genomic_DNA"/>
</dbReference>
<sequence>MGQVKGNNQADGAAQGFPYPQDATLLRAPGSRGCSLQKCLTSASVSKQAVKPEFSSCRAARGSTRGTESKRIACDKEKSGTAALVSVINMDPPLPATRRSAEDMDKEDGNLWKRRSGGMMGLKRLELTSNAALPPRQILVFPCLKL</sequence>
<name>A0ACB9MCP3_9MYRT</name>
<evidence type="ECO:0000313" key="2">
    <source>
        <dbReference type="Proteomes" id="UP001057402"/>
    </source>
</evidence>
<dbReference type="Proteomes" id="UP001057402">
    <property type="component" value="Chromosome 10"/>
</dbReference>
<proteinExistence type="predicted"/>
<organism evidence="1 2">
    <name type="scientific">Melastoma candidum</name>
    <dbReference type="NCBI Taxonomy" id="119954"/>
    <lineage>
        <taxon>Eukaryota</taxon>
        <taxon>Viridiplantae</taxon>
        <taxon>Streptophyta</taxon>
        <taxon>Embryophyta</taxon>
        <taxon>Tracheophyta</taxon>
        <taxon>Spermatophyta</taxon>
        <taxon>Magnoliopsida</taxon>
        <taxon>eudicotyledons</taxon>
        <taxon>Gunneridae</taxon>
        <taxon>Pentapetalae</taxon>
        <taxon>rosids</taxon>
        <taxon>malvids</taxon>
        <taxon>Myrtales</taxon>
        <taxon>Melastomataceae</taxon>
        <taxon>Melastomatoideae</taxon>
        <taxon>Melastomateae</taxon>
        <taxon>Melastoma</taxon>
    </lineage>
</organism>
<evidence type="ECO:0000313" key="1">
    <source>
        <dbReference type="EMBL" id="KAI4320626.1"/>
    </source>
</evidence>
<gene>
    <name evidence="1" type="ORF">MLD38_034085</name>
</gene>
<reference evidence="2" key="1">
    <citation type="journal article" date="2023" name="Front. Plant Sci.">
        <title>Chromosomal-level genome assembly of Melastoma candidum provides insights into trichome evolution.</title>
        <authorList>
            <person name="Zhong Y."/>
            <person name="Wu W."/>
            <person name="Sun C."/>
            <person name="Zou P."/>
            <person name="Liu Y."/>
            <person name="Dai S."/>
            <person name="Zhou R."/>
        </authorList>
    </citation>
    <scope>NUCLEOTIDE SEQUENCE [LARGE SCALE GENOMIC DNA]</scope>
</reference>
<protein>
    <submittedName>
        <fullName evidence="1">Uncharacterized protein</fullName>
    </submittedName>
</protein>
<keyword evidence="2" id="KW-1185">Reference proteome</keyword>
<comment type="caution">
    <text evidence="1">The sequence shown here is derived from an EMBL/GenBank/DDBJ whole genome shotgun (WGS) entry which is preliminary data.</text>
</comment>